<feature type="compositionally biased region" description="Basic and acidic residues" evidence="1">
    <location>
        <begin position="41"/>
        <end position="57"/>
    </location>
</feature>
<protein>
    <submittedName>
        <fullName evidence="2">Uncharacterized protein</fullName>
    </submittedName>
</protein>
<dbReference type="EMBL" id="BGPR01000426">
    <property type="protein sequence ID" value="GBM19572.1"/>
    <property type="molecule type" value="Genomic_DNA"/>
</dbReference>
<name>A0A4Y2DRX4_ARAVE</name>
<sequence>MEKHFTSLDQRIQLRQTMERERKRKREREREFLQTLMMAERSQDAGEEKKTGKEKGGSEIGEGGEKYVPPVWGGIYSSRLRRPIWCISTGECQLGACR</sequence>
<accession>A0A4Y2DRX4</accession>
<organism evidence="2 3">
    <name type="scientific">Araneus ventricosus</name>
    <name type="common">Orbweaver spider</name>
    <name type="synonym">Epeira ventricosa</name>
    <dbReference type="NCBI Taxonomy" id="182803"/>
    <lineage>
        <taxon>Eukaryota</taxon>
        <taxon>Metazoa</taxon>
        <taxon>Ecdysozoa</taxon>
        <taxon>Arthropoda</taxon>
        <taxon>Chelicerata</taxon>
        <taxon>Arachnida</taxon>
        <taxon>Araneae</taxon>
        <taxon>Araneomorphae</taxon>
        <taxon>Entelegynae</taxon>
        <taxon>Araneoidea</taxon>
        <taxon>Araneidae</taxon>
        <taxon>Araneus</taxon>
    </lineage>
</organism>
<feature type="compositionally biased region" description="Polar residues" evidence="1">
    <location>
        <begin position="7"/>
        <end position="16"/>
    </location>
</feature>
<feature type="region of interest" description="Disordered" evidence="1">
    <location>
        <begin position="1"/>
        <end position="64"/>
    </location>
</feature>
<dbReference type="Proteomes" id="UP000499080">
    <property type="component" value="Unassembled WGS sequence"/>
</dbReference>
<comment type="caution">
    <text evidence="2">The sequence shown here is derived from an EMBL/GenBank/DDBJ whole genome shotgun (WGS) entry which is preliminary data.</text>
</comment>
<evidence type="ECO:0000313" key="2">
    <source>
        <dbReference type="EMBL" id="GBM19572.1"/>
    </source>
</evidence>
<dbReference type="AlphaFoldDB" id="A0A4Y2DRX4"/>
<gene>
    <name evidence="2" type="ORF">AVEN_372_1</name>
</gene>
<reference evidence="2 3" key="1">
    <citation type="journal article" date="2019" name="Sci. Rep.">
        <title>Orb-weaving spider Araneus ventricosus genome elucidates the spidroin gene catalogue.</title>
        <authorList>
            <person name="Kono N."/>
            <person name="Nakamura H."/>
            <person name="Ohtoshi R."/>
            <person name="Moran D.A.P."/>
            <person name="Shinohara A."/>
            <person name="Yoshida Y."/>
            <person name="Fujiwara M."/>
            <person name="Mori M."/>
            <person name="Tomita M."/>
            <person name="Arakawa K."/>
        </authorList>
    </citation>
    <scope>NUCLEOTIDE SEQUENCE [LARGE SCALE GENOMIC DNA]</scope>
</reference>
<proteinExistence type="predicted"/>
<evidence type="ECO:0000313" key="3">
    <source>
        <dbReference type="Proteomes" id="UP000499080"/>
    </source>
</evidence>
<keyword evidence="3" id="KW-1185">Reference proteome</keyword>
<evidence type="ECO:0000256" key="1">
    <source>
        <dbReference type="SAM" id="MobiDB-lite"/>
    </source>
</evidence>